<name>A0A7G9QWX0_9GAMM</name>
<dbReference type="AlphaFoldDB" id="A0A7G9QWX0"/>
<feature type="chain" id="PRO_5028994375" evidence="1">
    <location>
        <begin position="26"/>
        <end position="538"/>
    </location>
</feature>
<evidence type="ECO:0000313" key="2">
    <source>
        <dbReference type="EMBL" id="QNN47845.1"/>
    </source>
</evidence>
<protein>
    <submittedName>
        <fullName evidence="2">Uncharacterized protein</fullName>
    </submittedName>
</protein>
<keyword evidence="1" id="KW-0732">Signal</keyword>
<sequence length="538" mass="55073">MTKFNKNLLAAAVVGALALPGMVSAASLTYPNGKQITFAKDLIVNNGTTIYTPADLTLAGDASDTTRLATVAAGSNVTFKVTLTDGAKFDSTADAATLVAGFVVGNQLGGGGTVVGTPYYSASGQELNFTISVTGPGAYIAGGEALVLNSMQVTNLVQGLFTGSKIGVEITAQNSSGQQILAQKADLAYSKWGLTAAADLSGTDSAAGATKKIDVGSTNNDGTPDPRTWFSPSGAVGGSGLNGGVAGSAWFNIGAVVIDVAKAAQTGVVTQSYINNYSAVLPNPQYNVVSTAKFSLALTADGFAAYNNAIGFYTDTACSVSVGGTTTQSGDTVTLSIPASSLPSPGVTDASPSPTKLYVCAIANGTRELVKVESVSAKLSVDYQLSTQRVNPTLDPFSFGAIGYNGTDLVFQNVNPAGNPTAQSFLRLTNNNGAACRVELEGKDDLGRYNKNTTVLNIDKHASVTVNSDDLENGNSAKNITGGFGDGTGKWYVRVNAQCNNFKASALNRNAQTGTVTDLTAEKTIGGEWSVDKTVRVP</sequence>
<feature type="signal peptide" evidence="1">
    <location>
        <begin position="1"/>
        <end position="25"/>
    </location>
</feature>
<keyword evidence="3" id="KW-1185">Reference proteome</keyword>
<organism evidence="2 3">
    <name type="scientific">Thermomonas brevis</name>
    <dbReference type="NCBI Taxonomy" id="215691"/>
    <lineage>
        <taxon>Bacteria</taxon>
        <taxon>Pseudomonadati</taxon>
        <taxon>Pseudomonadota</taxon>
        <taxon>Gammaproteobacteria</taxon>
        <taxon>Lysobacterales</taxon>
        <taxon>Lysobacteraceae</taxon>
        <taxon>Thermomonas</taxon>
    </lineage>
</organism>
<dbReference type="Proteomes" id="UP000515977">
    <property type="component" value="Chromosome"/>
</dbReference>
<dbReference type="EMBL" id="CP060711">
    <property type="protein sequence ID" value="QNN47845.1"/>
    <property type="molecule type" value="Genomic_DNA"/>
</dbReference>
<accession>A0A7G9QWX0</accession>
<evidence type="ECO:0000313" key="3">
    <source>
        <dbReference type="Proteomes" id="UP000515977"/>
    </source>
</evidence>
<reference evidence="2 3" key="1">
    <citation type="submission" date="2020-08" db="EMBL/GenBank/DDBJ databases">
        <title>Genome sequence of Thermomonas brevis KACC 16975T.</title>
        <authorList>
            <person name="Hyun D.-W."/>
            <person name="Bae J.-W."/>
        </authorList>
    </citation>
    <scope>NUCLEOTIDE SEQUENCE [LARGE SCALE GENOMIC DNA]</scope>
    <source>
        <strain evidence="2 3">KACC 16975</strain>
    </source>
</reference>
<evidence type="ECO:0000256" key="1">
    <source>
        <dbReference type="SAM" id="SignalP"/>
    </source>
</evidence>
<dbReference type="KEGG" id="tbv:H9L17_06900"/>
<gene>
    <name evidence="2" type="ORF">H9L17_06900</name>
</gene>
<dbReference type="RefSeq" id="WP_187571589.1">
    <property type="nucleotide sequence ID" value="NZ_CP060711.1"/>
</dbReference>
<proteinExistence type="predicted"/>